<dbReference type="AlphaFoldDB" id="A0A3E4L0X0"/>
<reference evidence="1 2" key="1">
    <citation type="journal article" date="2019" name="Science, e1252229">
        <title>Invertible promoters mediate bacterial phase variation, antibiotic resistance, and host adaptation in the gut.</title>
        <authorList>
            <person name="Jiang X."/>
            <person name="Hall A.B."/>
            <person name="Arthur T.D."/>
            <person name="Plichta D.R."/>
            <person name="Covington C.T."/>
            <person name="Poyet M."/>
            <person name="Crothers J."/>
            <person name="Moses P.L."/>
            <person name="Tolonen A.C."/>
            <person name="Vlamakis H."/>
            <person name="Alm E.J."/>
            <person name="Xavier R.J."/>
        </authorList>
    </citation>
    <scope>NUCLEOTIDE SEQUENCE [LARGE SCALE GENOMIC DNA]</scope>
    <source>
        <strain evidence="2">bf_0095</strain>
    </source>
</reference>
<evidence type="ECO:0000313" key="2">
    <source>
        <dbReference type="Proteomes" id="UP000291191"/>
    </source>
</evidence>
<evidence type="ECO:0008006" key="3">
    <source>
        <dbReference type="Google" id="ProtNLM"/>
    </source>
</evidence>
<dbReference type="InterPro" id="IPR024401">
    <property type="entry name" value="WYL_prot"/>
</dbReference>
<sequence length="116" mass="14224">MKKQKRNASLHEALRKKWAIRIMLEKEYTKSAAQWMTDRLENLIDYMLYGYALIAYYKQDGTFKFVKATLLPYESHFHQRYDIQRIEGHVVYWDVDIQAWRSFQLENFLEWRPVVN</sequence>
<dbReference type="OrthoDB" id="1047064at2"/>
<dbReference type="Pfam" id="PF10902">
    <property type="entry name" value="WYL_2"/>
    <property type="match status" value="1"/>
</dbReference>
<comment type="caution">
    <text evidence="1">The sequence shown here is derived from an EMBL/GenBank/DDBJ whole genome shotgun (WGS) entry which is preliminary data.</text>
</comment>
<dbReference type="Proteomes" id="UP000291191">
    <property type="component" value="Unassembled WGS sequence"/>
</dbReference>
<keyword evidence="2" id="KW-1185">Reference proteome</keyword>
<accession>A0A3E4L0X0</accession>
<name>A0A3E4L0X0_9BACE</name>
<evidence type="ECO:0000313" key="1">
    <source>
        <dbReference type="EMBL" id="RYT79743.1"/>
    </source>
</evidence>
<proteinExistence type="predicted"/>
<protein>
    <recommendedName>
        <fullName evidence="3">DUF2693 domain-containing protein</fullName>
    </recommendedName>
</protein>
<gene>
    <name evidence="1" type="ORF">EAJ06_12485</name>
</gene>
<dbReference type="RefSeq" id="WP_044534520.1">
    <property type="nucleotide sequence ID" value="NZ_CABMMK010000003.1"/>
</dbReference>
<organism evidence="1 2">
    <name type="scientific">Bacteroides intestinalis</name>
    <dbReference type="NCBI Taxonomy" id="329854"/>
    <lineage>
        <taxon>Bacteria</taxon>
        <taxon>Pseudomonadati</taxon>
        <taxon>Bacteroidota</taxon>
        <taxon>Bacteroidia</taxon>
        <taxon>Bacteroidales</taxon>
        <taxon>Bacteroidaceae</taxon>
        <taxon>Bacteroides</taxon>
    </lineage>
</organism>
<dbReference type="EMBL" id="RCXO01000015">
    <property type="protein sequence ID" value="RYT79743.1"/>
    <property type="molecule type" value="Genomic_DNA"/>
</dbReference>